<dbReference type="Proteomes" id="UP000483820">
    <property type="component" value="Chromosome III"/>
</dbReference>
<gene>
    <name evidence="1" type="ORF">GCK72_008880</name>
</gene>
<name>A0A6A5H0U4_CAERE</name>
<dbReference type="KEGG" id="crq:GCK72_008880"/>
<proteinExistence type="predicted"/>
<dbReference type="EMBL" id="WUAV01000003">
    <property type="protein sequence ID" value="KAF1760631.1"/>
    <property type="molecule type" value="Genomic_DNA"/>
</dbReference>
<sequence>MSYMTMKKEKKSIELSEREEKEAVRRIVVEAVAEKAVIIGKETRIENLHQGADGLIENTVVTRIFLS</sequence>
<dbReference type="GeneID" id="78774782"/>
<accession>A0A6A5H0U4</accession>
<evidence type="ECO:0000313" key="2">
    <source>
        <dbReference type="Proteomes" id="UP000483820"/>
    </source>
</evidence>
<organism evidence="1 2">
    <name type="scientific">Caenorhabditis remanei</name>
    <name type="common">Caenorhabditis vulgaris</name>
    <dbReference type="NCBI Taxonomy" id="31234"/>
    <lineage>
        <taxon>Eukaryota</taxon>
        <taxon>Metazoa</taxon>
        <taxon>Ecdysozoa</taxon>
        <taxon>Nematoda</taxon>
        <taxon>Chromadorea</taxon>
        <taxon>Rhabditida</taxon>
        <taxon>Rhabditina</taxon>
        <taxon>Rhabditomorpha</taxon>
        <taxon>Rhabditoidea</taxon>
        <taxon>Rhabditidae</taxon>
        <taxon>Peloderinae</taxon>
        <taxon>Caenorhabditis</taxon>
    </lineage>
</organism>
<dbReference type="AlphaFoldDB" id="A0A6A5H0U4"/>
<protein>
    <submittedName>
        <fullName evidence="1">Uncharacterized protein</fullName>
    </submittedName>
</protein>
<dbReference type="RefSeq" id="XP_053586671.1">
    <property type="nucleotide sequence ID" value="XM_053727094.1"/>
</dbReference>
<evidence type="ECO:0000313" key="1">
    <source>
        <dbReference type="EMBL" id="KAF1760631.1"/>
    </source>
</evidence>
<reference evidence="1 2" key="1">
    <citation type="submission" date="2019-12" db="EMBL/GenBank/DDBJ databases">
        <title>Chromosome-level assembly of the Caenorhabditis remanei genome.</title>
        <authorList>
            <person name="Teterina A.A."/>
            <person name="Willis J.H."/>
            <person name="Phillips P.C."/>
        </authorList>
    </citation>
    <scope>NUCLEOTIDE SEQUENCE [LARGE SCALE GENOMIC DNA]</scope>
    <source>
        <strain evidence="1 2">PX506</strain>
        <tissue evidence="1">Whole organism</tissue>
    </source>
</reference>
<comment type="caution">
    <text evidence="1">The sequence shown here is derived from an EMBL/GenBank/DDBJ whole genome shotgun (WGS) entry which is preliminary data.</text>
</comment>
<dbReference type="CTD" id="78774782"/>